<evidence type="ECO:0000313" key="2">
    <source>
        <dbReference type="Proteomes" id="UP000321424"/>
    </source>
</evidence>
<reference evidence="1 2" key="1">
    <citation type="submission" date="2019-07" db="EMBL/GenBank/DDBJ databases">
        <title>Whole genome shotgun sequence of Nocardia ninae NBRC 108245.</title>
        <authorList>
            <person name="Hosoyama A."/>
            <person name="Uohara A."/>
            <person name="Ohji S."/>
            <person name="Ichikawa N."/>
        </authorList>
    </citation>
    <scope>NUCLEOTIDE SEQUENCE [LARGE SCALE GENOMIC DNA]</scope>
    <source>
        <strain evidence="1 2">NBRC 108245</strain>
    </source>
</reference>
<evidence type="ECO:0000313" key="1">
    <source>
        <dbReference type="EMBL" id="GEM37412.1"/>
    </source>
</evidence>
<sequence>MNEIQSSPDDELVAARAAVFAYDCSPAVCAFEAIAFGKWWVQFGRRERSGMDPGGAYYDKRFLAMRREEGKKTSGAAYVEILAARQMLADATVAG</sequence>
<dbReference type="Proteomes" id="UP000321424">
    <property type="component" value="Unassembled WGS sequence"/>
</dbReference>
<proteinExistence type="predicted"/>
<comment type="caution">
    <text evidence="1">The sequence shown here is derived from an EMBL/GenBank/DDBJ whole genome shotgun (WGS) entry which is preliminary data.</text>
</comment>
<dbReference type="RefSeq" id="WP_147129555.1">
    <property type="nucleotide sequence ID" value="NZ_BJXA01000009.1"/>
</dbReference>
<dbReference type="EMBL" id="BJXA01000009">
    <property type="protein sequence ID" value="GEM37412.1"/>
    <property type="molecule type" value="Genomic_DNA"/>
</dbReference>
<organism evidence="1 2">
    <name type="scientific">Nocardia ninae NBRC 108245</name>
    <dbReference type="NCBI Taxonomy" id="1210091"/>
    <lineage>
        <taxon>Bacteria</taxon>
        <taxon>Bacillati</taxon>
        <taxon>Actinomycetota</taxon>
        <taxon>Actinomycetes</taxon>
        <taxon>Mycobacteriales</taxon>
        <taxon>Nocardiaceae</taxon>
        <taxon>Nocardia</taxon>
    </lineage>
</organism>
<dbReference type="AlphaFoldDB" id="A0A511M9S2"/>
<accession>A0A511M9S2</accession>
<keyword evidence="2" id="KW-1185">Reference proteome</keyword>
<gene>
    <name evidence="1" type="ORF">NN4_19310</name>
</gene>
<protein>
    <submittedName>
        <fullName evidence="1">Uncharacterized protein</fullName>
    </submittedName>
</protein>
<name>A0A511M9S2_9NOCA</name>